<dbReference type="CDD" id="cd04301">
    <property type="entry name" value="NAT_SF"/>
    <property type="match status" value="1"/>
</dbReference>
<dbReference type="Gene3D" id="3.40.630.30">
    <property type="match status" value="1"/>
</dbReference>
<dbReference type="Pfam" id="PF18015">
    <property type="entry name" value="Acetyltransf_19"/>
    <property type="match status" value="1"/>
</dbReference>
<dbReference type="InterPro" id="IPR016181">
    <property type="entry name" value="Acyl_CoA_acyltransferase"/>
</dbReference>
<name>A0A0F6SGI0_9BACT</name>
<organism evidence="2 3">
    <name type="scientific">Sandaracinus amylolyticus</name>
    <dbReference type="NCBI Taxonomy" id="927083"/>
    <lineage>
        <taxon>Bacteria</taxon>
        <taxon>Pseudomonadati</taxon>
        <taxon>Myxococcota</taxon>
        <taxon>Polyangia</taxon>
        <taxon>Polyangiales</taxon>
        <taxon>Sandaracinaceae</taxon>
        <taxon>Sandaracinus</taxon>
    </lineage>
</organism>
<feature type="domain" description="N-acetyltransferase" evidence="1">
    <location>
        <begin position="136"/>
        <end position="268"/>
    </location>
</feature>
<dbReference type="KEGG" id="samy:DB32_005878"/>
<keyword evidence="3" id="KW-1185">Reference proteome</keyword>
<reference evidence="2 3" key="1">
    <citation type="submission" date="2015-03" db="EMBL/GenBank/DDBJ databases">
        <title>Genome assembly of Sandaracinus amylolyticus DSM 53668.</title>
        <authorList>
            <person name="Sharma G."/>
            <person name="Subramanian S."/>
        </authorList>
    </citation>
    <scope>NUCLEOTIDE SEQUENCE [LARGE SCALE GENOMIC DNA]</scope>
    <source>
        <strain evidence="2 3">DSM 53668</strain>
    </source>
</reference>
<dbReference type="SUPFAM" id="SSF55729">
    <property type="entry name" value="Acyl-CoA N-acyltransferases (Nat)"/>
    <property type="match status" value="1"/>
</dbReference>
<dbReference type="RefSeq" id="WP_053235837.1">
    <property type="nucleotide sequence ID" value="NZ_CP011125.1"/>
</dbReference>
<accession>A0A0F6SGI0</accession>
<proteinExistence type="predicted"/>
<dbReference type="InterPro" id="IPR040579">
    <property type="entry name" value="Acetyltransf_19"/>
</dbReference>
<dbReference type="Proteomes" id="UP000034883">
    <property type="component" value="Chromosome"/>
</dbReference>
<dbReference type="PROSITE" id="PS51186">
    <property type="entry name" value="GNAT"/>
    <property type="match status" value="1"/>
</dbReference>
<evidence type="ECO:0000313" key="2">
    <source>
        <dbReference type="EMBL" id="AKF08729.1"/>
    </source>
</evidence>
<dbReference type="Pfam" id="PF00583">
    <property type="entry name" value="Acetyltransf_1"/>
    <property type="match status" value="1"/>
</dbReference>
<sequence length="268" mass="29864">MDMRFTFSERASLAEVSALREQYLDELPEAQDALLEARVSAGRCHAIHLAGAPCGYFVVADDTLLELHLTPETARFAIFLLPRIVAEHAIRAALVKTFDHVLLAPALDLAREVRVLGVLVREFEAPETPESERAPYTQRPASVDDLPRIRAIEQDVFTHPERLRRVIEAQQLHLFEHDGALIGFGIVRPVIAGRADVEIGIAVDVPFRSKGYAVQLLRDMAEQCRARGLNPVCGCARSNEASIRTGLRAGFSSRHRLIEVRFASDEKR</sequence>
<dbReference type="EMBL" id="CP011125">
    <property type="protein sequence ID" value="AKF08729.1"/>
    <property type="molecule type" value="Genomic_DNA"/>
</dbReference>
<dbReference type="GO" id="GO:0016747">
    <property type="term" value="F:acyltransferase activity, transferring groups other than amino-acyl groups"/>
    <property type="evidence" value="ECO:0007669"/>
    <property type="project" value="InterPro"/>
</dbReference>
<dbReference type="OrthoDB" id="5393364at2"/>
<dbReference type="InterPro" id="IPR000182">
    <property type="entry name" value="GNAT_dom"/>
</dbReference>
<evidence type="ECO:0000259" key="1">
    <source>
        <dbReference type="PROSITE" id="PS51186"/>
    </source>
</evidence>
<protein>
    <recommendedName>
        <fullName evidence="1">N-acetyltransferase domain-containing protein</fullName>
    </recommendedName>
</protein>
<dbReference type="AlphaFoldDB" id="A0A0F6SGI0"/>
<dbReference type="STRING" id="927083.DB32_005878"/>
<evidence type="ECO:0000313" key="3">
    <source>
        <dbReference type="Proteomes" id="UP000034883"/>
    </source>
</evidence>
<dbReference type="Gene3D" id="3.40.630.80">
    <property type="match status" value="1"/>
</dbReference>
<gene>
    <name evidence="2" type="ORF">DB32_005878</name>
</gene>